<proteinExistence type="predicted"/>
<accession>K1YN75</accession>
<comment type="caution">
    <text evidence="2">The sequence shown here is derived from an EMBL/GenBank/DDBJ whole genome shotgun (WGS) entry which is preliminary data.</text>
</comment>
<evidence type="ECO:0000313" key="2">
    <source>
        <dbReference type="EMBL" id="EKD44420.1"/>
    </source>
</evidence>
<dbReference type="NCBIfam" id="TIGR02532">
    <property type="entry name" value="IV_pilin_GFxxxE"/>
    <property type="match status" value="1"/>
</dbReference>
<dbReference type="InterPro" id="IPR012902">
    <property type="entry name" value="N_methyl_site"/>
</dbReference>
<sequence>MKHNTAGLVLRSLRAKKAFTLIELLVTVTIIATVSVVMI</sequence>
<gene>
    <name evidence="2" type="ORF">ACD_71C00139G0001</name>
</gene>
<protein>
    <recommendedName>
        <fullName evidence="3">Prepilin-type N-terminal cleavage/methylation domain-containing protein</fullName>
    </recommendedName>
</protein>
<feature type="transmembrane region" description="Helical" evidence="1">
    <location>
        <begin position="21"/>
        <end position="38"/>
    </location>
</feature>
<dbReference type="Pfam" id="PF07963">
    <property type="entry name" value="N_methyl"/>
    <property type="match status" value="1"/>
</dbReference>
<reference evidence="2" key="1">
    <citation type="journal article" date="2012" name="Science">
        <title>Fermentation, hydrogen, and sulfur metabolism in multiple uncultivated bacterial phyla.</title>
        <authorList>
            <person name="Wrighton K.C."/>
            <person name="Thomas B.C."/>
            <person name="Sharon I."/>
            <person name="Miller C.S."/>
            <person name="Castelle C.J."/>
            <person name="VerBerkmoes N.C."/>
            <person name="Wilkins M.J."/>
            <person name="Hettich R.L."/>
            <person name="Lipton M.S."/>
            <person name="Williams K.H."/>
            <person name="Long P.E."/>
            <person name="Banfield J.F."/>
        </authorList>
    </citation>
    <scope>NUCLEOTIDE SEQUENCE [LARGE SCALE GENOMIC DNA]</scope>
</reference>
<keyword evidence="1" id="KW-0812">Transmembrane</keyword>
<feature type="non-terminal residue" evidence="2">
    <location>
        <position position="39"/>
    </location>
</feature>
<keyword evidence="1" id="KW-0472">Membrane</keyword>
<evidence type="ECO:0000256" key="1">
    <source>
        <dbReference type="SAM" id="Phobius"/>
    </source>
</evidence>
<dbReference type="AlphaFoldDB" id="K1YN75"/>
<organism evidence="2">
    <name type="scientific">uncultured bacterium</name>
    <name type="common">gcode 4</name>
    <dbReference type="NCBI Taxonomy" id="1234023"/>
    <lineage>
        <taxon>Bacteria</taxon>
        <taxon>environmental samples</taxon>
    </lineage>
</organism>
<name>K1YN75_9BACT</name>
<keyword evidence="1" id="KW-1133">Transmembrane helix</keyword>
<dbReference type="EMBL" id="AMFJ01028870">
    <property type="protein sequence ID" value="EKD44420.1"/>
    <property type="molecule type" value="Genomic_DNA"/>
</dbReference>
<evidence type="ECO:0008006" key="3">
    <source>
        <dbReference type="Google" id="ProtNLM"/>
    </source>
</evidence>